<keyword evidence="2" id="KW-0285">Flavoprotein</keyword>
<evidence type="ECO:0000256" key="3">
    <source>
        <dbReference type="ARBA" id="ARBA00022827"/>
    </source>
</evidence>
<keyword evidence="3" id="KW-0274">FAD</keyword>
<dbReference type="GO" id="GO:0071949">
    <property type="term" value="F:FAD binding"/>
    <property type="evidence" value="ECO:0007669"/>
    <property type="project" value="InterPro"/>
</dbReference>
<accession>A0A1S1NQY8</accession>
<reference evidence="5 6" key="1">
    <citation type="submission" date="2016-10" db="EMBL/GenBank/DDBJ databases">
        <title>Genome sequence of Mycobacterium talmonii.</title>
        <authorList>
            <person name="Greninger A.L."/>
            <person name="Elliott B."/>
            <person name="Vasireddy S."/>
            <person name="Vasireddy R."/>
        </authorList>
    </citation>
    <scope>NUCLEOTIDE SEQUENCE [LARGE SCALE GENOMIC DNA]</scope>
    <source>
        <strain evidence="6">NE-TNMC-100812</strain>
    </source>
</reference>
<dbReference type="PRINTS" id="PR00420">
    <property type="entry name" value="RNGMNOXGNASE"/>
</dbReference>
<dbReference type="Gene3D" id="3.30.70.2450">
    <property type="match status" value="1"/>
</dbReference>
<dbReference type="PANTHER" id="PTHR43004:SF19">
    <property type="entry name" value="BINDING MONOOXYGENASE, PUTATIVE (JCVI)-RELATED"/>
    <property type="match status" value="1"/>
</dbReference>
<dbReference type="AlphaFoldDB" id="A0A1S1NQY8"/>
<evidence type="ECO:0000256" key="1">
    <source>
        <dbReference type="ARBA" id="ARBA00001974"/>
    </source>
</evidence>
<dbReference type="Pfam" id="PF21274">
    <property type="entry name" value="Rng_hyd_C"/>
    <property type="match status" value="1"/>
</dbReference>
<dbReference type="InterPro" id="IPR036188">
    <property type="entry name" value="FAD/NAD-bd_sf"/>
</dbReference>
<evidence type="ECO:0000259" key="4">
    <source>
        <dbReference type="Pfam" id="PF01494"/>
    </source>
</evidence>
<sequence length="492" mass="51169">MATEVLVVGAGPTGLALACGLTAAGVQVRVVDAAAGPATTSRAMALQPRGVEVLDRLGALGELPDRALPIDRLVMFVDGRELASLRIGQALRPGDPGALLVSQAEIEGALRDRLAALGGTVEWGQRVTAVQPDADGVTVGLDGATEVRAAWVVGADGAHSAVRKAAGIGFAGMPLIERFLLADVHADLNRPRNATAAWLRGAGMLVAMPLPGADLWRLMAPAPPDGPDDPGPDDVVAHLAAVLAAEAGGTVHSAEWTSVFRIQRRLASAYRRGRVLLAGDAAHIHSPFGGQGMNTGIGDAENLAWKLALVVSGRAEATLLDSYGAERRPIAKDVLATTSSVTLGALGHGRAARLLRDRVAVPLLNQGWLQRLIIGKASQLQVSYRRGPLGARRWPPGGPRPGDRVRNRGCVRADGTAIRLHDALGPSWALLGPDPLAEIARARLGEVIGLRGGGEALLVRPDGHLAWRGTDPDALRGWLDRALGPRTGVLTG</sequence>
<organism evidence="5 6">
    <name type="scientific">Mycobacterium talmoniae</name>
    <dbReference type="NCBI Taxonomy" id="1858794"/>
    <lineage>
        <taxon>Bacteria</taxon>
        <taxon>Bacillati</taxon>
        <taxon>Actinomycetota</taxon>
        <taxon>Actinomycetes</taxon>
        <taxon>Mycobacteriales</taxon>
        <taxon>Mycobacteriaceae</taxon>
        <taxon>Mycobacterium</taxon>
    </lineage>
</organism>
<dbReference type="InterPro" id="IPR050641">
    <property type="entry name" value="RIFMO-like"/>
</dbReference>
<dbReference type="EMBL" id="MLQM01000009">
    <property type="protein sequence ID" value="OHV06041.1"/>
    <property type="molecule type" value="Genomic_DNA"/>
</dbReference>
<dbReference type="InterPro" id="IPR002938">
    <property type="entry name" value="FAD-bd"/>
</dbReference>
<evidence type="ECO:0000313" key="5">
    <source>
        <dbReference type="EMBL" id="OHV06041.1"/>
    </source>
</evidence>
<dbReference type="GO" id="GO:0016709">
    <property type="term" value="F:oxidoreductase activity, acting on paired donors, with incorporation or reduction of molecular oxygen, NAD(P)H as one donor, and incorporation of one atom of oxygen"/>
    <property type="evidence" value="ECO:0007669"/>
    <property type="project" value="UniProtKB-ARBA"/>
</dbReference>
<dbReference type="Proteomes" id="UP000179734">
    <property type="component" value="Unassembled WGS sequence"/>
</dbReference>
<evidence type="ECO:0000313" key="6">
    <source>
        <dbReference type="Proteomes" id="UP000179734"/>
    </source>
</evidence>
<dbReference type="Pfam" id="PF01494">
    <property type="entry name" value="FAD_binding_3"/>
    <property type="match status" value="1"/>
</dbReference>
<protein>
    <recommendedName>
        <fullName evidence="4">FAD-binding domain-containing protein</fullName>
    </recommendedName>
</protein>
<keyword evidence="6" id="KW-1185">Reference proteome</keyword>
<dbReference type="Gene3D" id="3.40.30.120">
    <property type="match status" value="1"/>
</dbReference>
<gene>
    <name evidence="5" type="ORF">BKN37_03560</name>
</gene>
<comment type="caution">
    <text evidence="5">The sequence shown here is derived from an EMBL/GenBank/DDBJ whole genome shotgun (WGS) entry which is preliminary data.</text>
</comment>
<evidence type="ECO:0000256" key="2">
    <source>
        <dbReference type="ARBA" id="ARBA00022630"/>
    </source>
</evidence>
<dbReference type="RefSeq" id="WP_071021566.1">
    <property type="nucleotide sequence ID" value="NZ_MLQM01000009.1"/>
</dbReference>
<dbReference type="SUPFAM" id="SSF51905">
    <property type="entry name" value="FAD/NAD(P)-binding domain"/>
    <property type="match status" value="1"/>
</dbReference>
<feature type="domain" description="FAD-binding" evidence="4">
    <location>
        <begin position="3"/>
        <end position="336"/>
    </location>
</feature>
<name>A0A1S1NQY8_9MYCO</name>
<dbReference type="PANTHER" id="PTHR43004">
    <property type="entry name" value="TRK SYSTEM POTASSIUM UPTAKE PROTEIN"/>
    <property type="match status" value="1"/>
</dbReference>
<dbReference type="Gene3D" id="3.50.50.60">
    <property type="entry name" value="FAD/NAD(P)-binding domain"/>
    <property type="match status" value="1"/>
</dbReference>
<proteinExistence type="predicted"/>
<comment type="cofactor">
    <cofactor evidence="1">
        <name>FAD</name>
        <dbReference type="ChEBI" id="CHEBI:57692"/>
    </cofactor>
</comment>